<dbReference type="Pfam" id="PF04290">
    <property type="entry name" value="DctQ"/>
    <property type="match status" value="1"/>
</dbReference>
<comment type="subcellular location">
    <subcellularLocation>
        <location evidence="1 9">Cell inner membrane</location>
        <topology evidence="1 9">Multi-pass membrane protein</topology>
    </subcellularLocation>
</comment>
<gene>
    <name evidence="11" type="ORF">DKT75_06970</name>
</gene>
<dbReference type="PANTHER" id="PTHR35011">
    <property type="entry name" value="2,3-DIKETO-L-GULONATE TRAP TRANSPORTER SMALL PERMEASE PROTEIN YIAM"/>
    <property type="match status" value="1"/>
</dbReference>
<organism evidence="11 12">
    <name type="scientific">Leucothrix arctica</name>
    <dbReference type="NCBI Taxonomy" id="1481894"/>
    <lineage>
        <taxon>Bacteria</taxon>
        <taxon>Pseudomonadati</taxon>
        <taxon>Pseudomonadota</taxon>
        <taxon>Gammaproteobacteria</taxon>
        <taxon>Thiotrichales</taxon>
        <taxon>Thiotrichaceae</taxon>
        <taxon>Leucothrix</taxon>
    </lineage>
</organism>
<feature type="transmembrane region" description="Helical" evidence="9">
    <location>
        <begin position="89"/>
        <end position="112"/>
    </location>
</feature>
<dbReference type="RefSeq" id="WP_109822702.1">
    <property type="nucleotide sequence ID" value="NZ_QGKL01000021.1"/>
</dbReference>
<feature type="transmembrane region" description="Helical" evidence="9">
    <location>
        <begin position="12"/>
        <end position="33"/>
    </location>
</feature>
<feature type="transmembrane region" description="Helical" evidence="9">
    <location>
        <begin position="135"/>
        <end position="157"/>
    </location>
</feature>
<feature type="transmembrane region" description="Helical" evidence="9">
    <location>
        <begin position="53"/>
        <end position="68"/>
    </location>
</feature>
<dbReference type="GO" id="GO:0005886">
    <property type="term" value="C:plasma membrane"/>
    <property type="evidence" value="ECO:0007669"/>
    <property type="project" value="UniProtKB-SubCell"/>
</dbReference>
<keyword evidence="5 9" id="KW-0812">Transmembrane</keyword>
<accession>A0A317CF54</accession>
<reference evidence="11 12" key="1">
    <citation type="submission" date="2018-05" db="EMBL/GenBank/DDBJ databases">
        <title>Leucothrix arctica sp. nov., isolated from Arctic seawater.</title>
        <authorList>
            <person name="Choi A."/>
            <person name="Baek K."/>
        </authorList>
    </citation>
    <scope>NUCLEOTIDE SEQUENCE [LARGE SCALE GENOMIC DNA]</scope>
    <source>
        <strain evidence="11 12">IMCC9719</strain>
    </source>
</reference>
<dbReference type="EMBL" id="QGKL01000021">
    <property type="protein sequence ID" value="PWQ97274.1"/>
    <property type="molecule type" value="Genomic_DNA"/>
</dbReference>
<sequence length="169" mass="18893">MLSRLETWINKISDACGVIASILFVLLLFNIFYDVVARYLFSQVSIGMQEMEWHLFAAMFLLAIPYTIRTDGNVRVDLIYEGRSDRGKALINLFGTLVLLLPFVLLIAWFGIDFAYQAFDLGEGSGDPGGLPHRWIIKAVIPLSFFMMALAGVAVVIRSLKVLKQGDNS</sequence>
<protein>
    <recommendedName>
        <fullName evidence="9">TRAP transporter small permease protein</fullName>
    </recommendedName>
</protein>
<dbReference type="InterPro" id="IPR055348">
    <property type="entry name" value="DctQ"/>
</dbReference>
<keyword evidence="3" id="KW-1003">Cell membrane</keyword>
<evidence type="ECO:0000256" key="4">
    <source>
        <dbReference type="ARBA" id="ARBA00022519"/>
    </source>
</evidence>
<dbReference type="Proteomes" id="UP000245506">
    <property type="component" value="Unassembled WGS sequence"/>
</dbReference>
<evidence type="ECO:0000256" key="7">
    <source>
        <dbReference type="ARBA" id="ARBA00023136"/>
    </source>
</evidence>
<comment type="subunit">
    <text evidence="9">The complex comprises the extracytoplasmic solute receptor protein and the two transmembrane proteins.</text>
</comment>
<dbReference type="InterPro" id="IPR007387">
    <property type="entry name" value="TRAP_DctQ"/>
</dbReference>
<evidence type="ECO:0000313" key="12">
    <source>
        <dbReference type="Proteomes" id="UP000245506"/>
    </source>
</evidence>
<comment type="function">
    <text evidence="9">Part of the tripartite ATP-independent periplasmic (TRAP) transport system.</text>
</comment>
<keyword evidence="4 9" id="KW-0997">Cell inner membrane</keyword>
<keyword evidence="2 9" id="KW-0813">Transport</keyword>
<evidence type="ECO:0000256" key="1">
    <source>
        <dbReference type="ARBA" id="ARBA00004429"/>
    </source>
</evidence>
<comment type="similarity">
    <text evidence="8 9">Belongs to the TRAP transporter small permease family.</text>
</comment>
<keyword evidence="12" id="KW-1185">Reference proteome</keyword>
<dbReference type="PANTHER" id="PTHR35011:SF4">
    <property type="entry name" value="SLL1102 PROTEIN"/>
    <property type="match status" value="1"/>
</dbReference>
<feature type="domain" description="Tripartite ATP-independent periplasmic transporters DctQ component" evidence="10">
    <location>
        <begin position="31"/>
        <end position="161"/>
    </location>
</feature>
<dbReference type="OrthoDB" id="9795655at2"/>
<name>A0A317CF54_9GAMM</name>
<evidence type="ECO:0000256" key="6">
    <source>
        <dbReference type="ARBA" id="ARBA00022989"/>
    </source>
</evidence>
<evidence type="ECO:0000256" key="3">
    <source>
        <dbReference type="ARBA" id="ARBA00022475"/>
    </source>
</evidence>
<evidence type="ECO:0000256" key="5">
    <source>
        <dbReference type="ARBA" id="ARBA00022692"/>
    </source>
</evidence>
<evidence type="ECO:0000259" key="10">
    <source>
        <dbReference type="Pfam" id="PF04290"/>
    </source>
</evidence>
<keyword evidence="7 9" id="KW-0472">Membrane</keyword>
<evidence type="ECO:0000313" key="11">
    <source>
        <dbReference type="EMBL" id="PWQ97274.1"/>
    </source>
</evidence>
<proteinExistence type="inferred from homology"/>
<dbReference type="GO" id="GO:0022857">
    <property type="term" value="F:transmembrane transporter activity"/>
    <property type="evidence" value="ECO:0007669"/>
    <property type="project" value="UniProtKB-UniRule"/>
</dbReference>
<evidence type="ECO:0000256" key="9">
    <source>
        <dbReference type="RuleBase" id="RU369079"/>
    </source>
</evidence>
<evidence type="ECO:0000256" key="8">
    <source>
        <dbReference type="ARBA" id="ARBA00038436"/>
    </source>
</evidence>
<dbReference type="AlphaFoldDB" id="A0A317CF54"/>
<comment type="caution">
    <text evidence="11">The sequence shown here is derived from an EMBL/GenBank/DDBJ whole genome shotgun (WGS) entry which is preliminary data.</text>
</comment>
<keyword evidence="6 9" id="KW-1133">Transmembrane helix</keyword>
<evidence type="ECO:0000256" key="2">
    <source>
        <dbReference type="ARBA" id="ARBA00022448"/>
    </source>
</evidence>